<evidence type="ECO:0000256" key="1">
    <source>
        <dbReference type="ARBA" id="ARBA00004141"/>
    </source>
</evidence>
<evidence type="ECO:0000256" key="4">
    <source>
        <dbReference type="ARBA" id="ARBA00022692"/>
    </source>
</evidence>
<dbReference type="Proteomes" id="UP000006727">
    <property type="component" value="Chromosome 27"/>
</dbReference>
<dbReference type="EnsemblPlants" id="Pp3c27_7700V3.1">
    <property type="protein sequence ID" value="Pp3c27_7700V3.1"/>
    <property type="gene ID" value="Pp3c27_7700"/>
</dbReference>
<reference evidence="19 21" key="2">
    <citation type="journal article" date="2018" name="Plant J.">
        <title>The Physcomitrella patens chromosome-scale assembly reveals moss genome structure and evolution.</title>
        <authorList>
            <person name="Lang D."/>
            <person name="Ullrich K.K."/>
            <person name="Murat F."/>
            <person name="Fuchs J."/>
            <person name="Jenkins J."/>
            <person name="Haas F.B."/>
            <person name="Piednoel M."/>
            <person name="Gundlach H."/>
            <person name="Van Bel M."/>
            <person name="Meyberg R."/>
            <person name="Vives C."/>
            <person name="Morata J."/>
            <person name="Symeonidi A."/>
            <person name="Hiss M."/>
            <person name="Muchero W."/>
            <person name="Kamisugi Y."/>
            <person name="Saleh O."/>
            <person name="Blanc G."/>
            <person name="Decker E.L."/>
            <person name="van Gessel N."/>
            <person name="Grimwood J."/>
            <person name="Hayes R.D."/>
            <person name="Graham S.W."/>
            <person name="Gunter L.E."/>
            <person name="McDaniel S.F."/>
            <person name="Hoernstein S.N.W."/>
            <person name="Larsson A."/>
            <person name="Li F.W."/>
            <person name="Perroud P.F."/>
            <person name="Phillips J."/>
            <person name="Ranjan P."/>
            <person name="Rokshar D.S."/>
            <person name="Rothfels C.J."/>
            <person name="Schneider L."/>
            <person name="Shu S."/>
            <person name="Stevenson D.W."/>
            <person name="Thummler F."/>
            <person name="Tillich M."/>
            <person name="Villarreal Aguilar J.C."/>
            <person name="Widiez T."/>
            <person name="Wong G.K."/>
            <person name="Wymore A."/>
            <person name="Zhang Y."/>
            <person name="Zimmer A.D."/>
            <person name="Quatrano R.S."/>
            <person name="Mayer K.F.X."/>
            <person name="Goodstein D."/>
            <person name="Casacuberta J.M."/>
            <person name="Vandepoele K."/>
            <person name="Reski R."/>
            <person name="Cuming A.C."/>
            <person name="Tuskan G.A."/>
            <person name="Maumus F."/>
            <person name="Salse J."/>
            <person name="Schmutz J."/>
            <person name="Rensing S.A."/>
        </authorList>
    </citation>
    <scope>NUCLEOTIDE SEQUENCE [LARGE SCALE GENOMIC DNA]</scope>
    <source>
        <strain evidence="20 21">cv. Gransden 2004</strain>
    </source>
</reference>
<keyword evidence="21" id="KW-1185">Reference proteome</keyword>
<feature type="compositionally biased region" description="Basic and acidic residues" evidence="14">
    <location>
        <begin position="661"/>
        <end position="672"/>
    </location>
</feature>
<dbReference type="Gramene" id="Pp3c27_7700V3.4">
    <property type="protein sequence ID" value="Pp3c27_7700V3.4"/>
    <property type="gene ID" value="Pp3c27_7700"/>
</dbReference>
<evidence type="ECO:0000256" key="15">
    <source>
        <dbReference type="SAM" id="Phobius"/>
    </source>
</evidence>
<feature type="domain" description="RCK N-terminal" evidence="18">
    <location>
        <begin position="765"/>
        <end position="886"/>
    </location>
</feature>
<accession>A0A2K1IB39</accession>
<dbReference type="KEGG" id="ppp:112278454"/>
<dbReference type="GeneID" id="112278454"/>
<dbReference type="SUPFAM" id="SSF81324">
    <property type="entry name" value="Voltage-gated potassium channels"/>
    <property type="match status" value="1"/>
</dbReference>
<dbReference type="PANTHER" id="PTHR10027">
    <property type="entry name" value="CALCIUM-ACTIVATED POTASSIUM CHANNEL ALPHA CHAIN"/>
    <property type="match status" value="1"/>
</dbReference>
<evidence type="ECO:0000256" key="9">
    <source>
        <dbReference type="ARBA" id="ARBA00022989"/>
    </source>
</evidence>
<dbReference type="Gene3D" id="3.40.50.720">
    <property type="entry name" value="NAD(P)-binding Rossmann-like Domain"/>
    <property type="match status" value="1"/>
</dbReference>
<evidence type="ECO:0000259" key="16">
    <source>
        <dbReference type="Pfam" id="PF00520"/>
    </source>
</evidence>
<gene>
    <name evidence="20" type="primary">LOC112278454</name>
    <name evidence="19" type="ORF">PHYPA_031060</name>
</gene>
<keyword evidence="3" id="KW-0633">Potassium transport</keyword>
<feature type="transmembrane region" description="Helical" evidence="15">
    <location>
        <begin position="237"/>
        <end position="258"/>
    </location>
</feature>
<evidence type="ECO:0000256" key="13">
    <source>
        <dbReference type="ARBA" id="ARBA00029579"/>
    </source>
</evidence>
<dbReference type="EnsemblPlants" id="Pp3c27_7700V3.5">
    <property type="protein sequence ID" value="Pp3c27_7700V3.5"/>
    <property type="gene ID" value="Pp3c27_7700"/>
</dbReference>
<dbReference type="Gramene" id="Pp3c27_7700V3.2">
    <property type="protein sequence ID" value="Pp3c27_7700V3.2"/>
    <property type="gene ID" value="Pp3c27_7700"/>
</dbReference>
<evidence type="ECO:0000259" key="17">
    <source>
        <dbReference type="Pfam" id="PF03493"/>
    </source>
</evidence>
<reference evidence="20" key="3">
    <citation type="submission" date="2020-12" db="UniProtKB">
        <authorList>
            <consortium name="EnsemblPlants"/>
        </authorList>
    </citation>
    <scope>IDENTIFICATION</scope>
</reference>
<feature type="transmembrane region" description="Helical" evidence="15">
    <location>
        <begin position="50"/>
        <end position="71"/>
    </location>
</feature>
<feature type="transmembrane region" description="Helical" evidence="15">
    <location>
        <begin position="171"/>
        <end position="191"/>
    </location>
</feature>
<dbReference type="Gramene" id="Pp3c27_7700V3.3">
    <property type="protein sequence ID" value="Pp3c27_7700V3.3"/>
    <property type="gene ID" value="Pp3c27_7700"/>
</dbReference>
<evidence type="ECO:0000256" key="7">
    <source>
        <dbReference type="ARBA" id="ARBA00022882"/>
    </source>
</evidence>
<protein>
    <recommendedName>
        <fullName evidence="13">BK channel</fullName>
    </recommendedName>
</protein>
<evidence type="ECO:0000256" key="3">
    <source>
        <dbReference type="ARBA" id="ARBA00022538"/>
    </source>
</evidence>
<dbReference type="RefSeq" id="XP_024367753.1">
    <property type="nucleotide sequence ID" value="XM_024511985.2"/>
</dbReference>
<dbReference type="InterPro" id="IPR003148">
    <property type="entry name" value="RCK_N"/>
</dbReference>
<keyword evidence="8" id="KW-0630">Potassium</keyword>
<dbReference type="Gramene" id="Pp3c27_7700V3.5">
    <property type="protein sequence ID" value="Pp3c27_7700V3.5"/>
    <property type="gene ID" value="Pp3c27_7700"/>
</dbReference>
<feature type="region of interest" description="Disordered" evidence="14">
    <location>
        <begin position="627"/>
        <end position="710"/>
    </location>
</feature>
<dbReference type="FunFam" id="1.10.287.70:FF:000015">
    <property type="entry name" value="Calcium-activated potassium channel subunit alpha-1 isoform X7"/>
    <property type="match status" value="1"/>
</dbReference>
<dbReference type="InterPro" id="IPR005821">
    <property type="entry name" value="Ion_trans_dom"/>
</dbReference>
<dbReference type="EnsemblPlants" id="Pp3c27_7700V3.3">
    <property type="protein sequence ID" value="Pp3c27_7700V3.3"/>
    <property type="gene ID" value="Pp3c27_7700"/>
</dbReference>
<keyword evidence="5" id="KW-0631">Potassium channel</keyword>
<dbReference type="GO" id="GO:0034702">
    <property type="term" value="C:monoatomic ion channel complex"/>
    <property type="evidence" value="ECO:0007669"/>
    <property type="project" value="UniProtKB-KW"/>
</dbReference>
<feature type="transmembrane region" description="Helical" evidence="15">
    <location>
        <begin position="83"/>
        <end position="101"/>
    </location>
</feature>
<keyword evidence="2" id="KW-0813">Transport</keyword>
<keyword evidence="9 15" id="KW-1133">Transmembrane helix</keyword>
<feature type="transmembrane region" description="Helical" evidence="15">
    <location>
        <begin position="110"/>
        <end position="132"/>
    </location>
</feature>
<dbReference type="EMBL" id="ABEU02000027">
    <property type="protein sequence ID" value="PNR26485.1"/>
    <property type="molecule type" value="Genomic_DNA"/>
</dbReference>
<dbReference type="Pfam" id="PF22614">
    <property type="entry name" value="Slo-like_RCK"/>
    <property type="match status" value="2"/>
</dbReference>
<evidence type="ECO:0000256" key="6">
    <source>
        <dbReference type="ARBA" id="ARBA00022837"/>
    </source>
</evidence>
<dbReference type="InterPro" id="IPR027359">
    <property type="entry name" value="Volt_channel_dom_sf"/>
</dbReference>
<keyword evidence="7" id="KW-0851">Voltage-gated channel</keyword>
<evidence type="ECO:0000256" key="2">
    <source>
        <dbReference type="ARBA" id="ARBA00022448"/>
    </source>
</evidence>
<feature type="transmembrane region" description="Helical" evidence="15">
    <location>
        <begin position="144"/>
        <end position="164"/>
    </location>
</feature>
<dbReference type="GO" id="GO:0071805">
    <property type="term" value="P:potassium ion transmembrane transport"/>
    <property type="evidence" value="ECO:0000318"/>
    <property type="project" value="GO_Central"/>
</dbReference>
<proteinExistence type="predicted"/>
<dbReference type="Gene3D" id="1.10.287.70">
    <property type="match status" value="1"/>
</dbReference>
<feature type="domain" description="Calcium-activated potassium channel BK alpha subunit" evidence="17">
    <location>
        <begin position="425"/>
        <end position="512"/>
    </location>
</feature>
<keyword evidence="12" id="KW-0407">Ion channel</keyword>
<evidence type="ECO:0000313" key="20">
    <source>
        <dbReference type="EnsemblPlants" id="Pp3c27_7700V3.1"/>
    </source>
</evidence>
<comment type="subcellular location">
    <subcellularLocation>
        <location evidence="1">Membrane</location>
        <topology evidence="1">Multi-pass membrane protein</topology>
    </subcellularLocation>
</comment>
<dbReference type="PaxDb" id="3218-PP1S164_53V6.1"/>
<dbReference type="OrthoDB" id="1904634at2759"/>
<keyword evidence="6" id="KW-0106">Calcium</keyword>
<evidence type="ECO:0000313" key="21">
    <source>
        <dbReference type="Proteomes" id="UP000006727"/>
    </source>
</evidence>
<organism evidence="19">
    <name type="scientific">Physcomitrium patens</name>
    <name type="common">Spreading-leaved earth moss</name>
    <name type="synonym">Physcomitrella patens</name>
    <dbReference type="NCBI Taxonomy" id="3218"/>
    <lineage>
        <taxon>Eukaryota</taxon>
        <taxon>Viridiplantae</taxon>
        <taxon>Streptophyta</taxon>
        <taxon>Embryophyta</taxon>
        <taxon>Bryophyta</taxon>
        <taxon>Bryophytina</taxon>
        <taxon>Bryopsida</taxon>
        <taxon>Funariidae</taxon>
        <taxon>Funariales</taxon>
        <taxon>Funariaceae</taxon>
        <taxon>Physcomitrium</taxon>
    </lineage>
</organism>
<keyword evidence="11 15" id="KW-0472">Membrane</keyword>
<evidence type="ECO:0000256" key="12">
    <source>
        <dbReference type="ARBA" id="ARBA00023303"/>
    </source>
</evidence>
<keyword evidence="10" id="KW-0406">Ion transport</keyword>
<evidence type="ECO:0000256" key="14">
    <source>
        <dbReference type="SAM" id="MobiDB-lite"/>
    </source>
</evidence>
<dbReference type="InterPro" id="IPR047871">
    <property type="entry name" value="K_chnl_Slo-like"/>
</dbReference>
<dbReference type="InterPro" id="IPR003929">
    <property type="entry name" value="K_chnl_BK_asu"/>
</dbReference>
<name>A0A2K1IB39_PHYPA</name>
<dbReference type="Pfam" id="PF03493">
    <property type="entry name" value="BK_channel_a"/>
    <property type="match status" value="1"/>
</dbReference>
<dbReference type="EnsemblPlants" id="Pp3c27_7700V3.2">
    <property type="protein sequence ID" value="Pp3c27_7700V3.2"/>
    <property type="gene ID" value="Pp3c27_7700"/>
</dbReference>
<evidence type="ECO:0000313" key="19">
    <source>
        <dbReference type="EMBL" id="PNR26485.1"/>
    </source>
</evidence>
<dbReference type="EnsemblPlants" id="Pp3c27_7700V3.4">
    <property type="protein sequence ID" value="Pp3c27_7700V3.4"/>
    <property type="gene ID" value="Pp3c27_7700"/>
</dbReference>
<reference evidence="19 21" key="1">
    <citation type="journal article" date="2008" name="Science">
        <title>The Physcomitrella genome reveals evolutionary insights into the conquest of land by plants.</title>
        <authorList>
            <person name="Rensing S."/>
            <person name="Lang D."/>
            <person name="Zimmer A."/>
            <person name="Terry A."/>
            <person name="Salamov A."/>
            <person name="Shapiro H."/>
            <person name="Nishiyama T."/>
            <person name="Perroud P.-F."/>
            <person name="Lindquist E."/>
            <person name="Kamisugi Y."/>
            <person name="Tanahashi T."/>
            <person name="Sakakibara K."/>
            <person name="Fujita T."/>
            <person name="Oishi K."/>
            <person name="Shin-I T."/>
            <person name="Kuroki Y."/>
            <person name="Toyoda A."/>
            <person name="Suzuki Y."/>
            <person name="Hashimoto A."/>
            <person name="Yamaguchi K."/>
            <person name="Sugano A."/>
            <person name="Kohara Y."/>
            <person name="Fujiyama A."/>
            <person name="Anterola A."/>
            <person name="Aoki S."/>
            <person name="Ashton N."/>
            <person name="Barbazuk W.B."/>
            <person name="Barker E."/>
            <person name="Bennetzen J."/>
            <person name="Bezanilla M."/>
            <person name="Blankenship R."/>
            <person name="Cho S.H."/>
            <person name="Dutcher S."/>
            <person name="Estelle M."/>
            <person name="Fawcett J.A."/>
            <person name="Gundlach H."/>
            <person name="Hanada K."/>
            <person name="Heyl A."/>
            <person name="Hicks K.A."/>
            <person name="Hugh J."/>
            <person name="Lohr M."/>
            <person name="Mayer K."/>
            <person name="Melkozernov A."/>
            <person name="Murata T."/>
            <person name="Nelson D."/>
            <person name="Pils B."/>
            <person name="Prigge M."/>
            <person name="Reiss B."/>
            <person name="Renner T."/>
            <person name="Rombauts S."/>
            <person name="Rushton P."/>
            <person name="Sanderfoot A."/>
            <person name="Schween G."/>
            <person name="Shiu S.-H."/>
            <person name="Stueber K."/>
            <person name="Theodoulou F.L."/>
            <person name="Tu H."/>
            <person name="Van de Peer Y."/>
            <person name="Verrier P.J."/>
            <person name="Waters E."/>
            <person name="Wood A."/>
            <person name="Yang L."/>
            <person name="Cove D."/>
            <person name="Cuming A."/>
            <person name="Hasebe M."/>
            <person name="Lucas S."/>
            <person name="Mishler D.B."/>
            <person name="Reski R."/>
            <person name="Grigoriev I."/>
            <person name="Quatrano R.S."/>
            <person name="Boore J.L."/>
        </authorList>
    </citation>
    <scope>NUCLEOTIDE SEQUENCE [LARGE SCALE GENOMIC DNA]</scope>
    <source>
        <strain evidence="20 21">cv. Gransden 2004</strain>
    </source>
</reference>
<evidence type="ECO:0000256" key="11">
    <source>
        <dbReference type="ARBA" id="ARBA00023136"/>
    </source>
</evidence>
<dbReference type="AlphaFoldDB" id="A0A2K1IB39"/>
<feature type="transmembrane region" description="Helical" evidence="15">
    <location>
        <begin position="211"/>
        <end position="230"/>
    </location>
</feature>
<feature type="domain" description="Ion transport" evidence="16">
    <location>
        <begin position="53"/>
        <end position="261"/>
    </location>
</feature>
<evidence type="ECO:0000256" key="5">
    <source>
        <dbReference type="ARBA" id="ARBA00022826"/>
    </source>
</evidence>
<dbReference type="Pfam" id="PF00520">
    <property type="entry name" value="Ion_trans"/>
    <property type="match status" value="1"/>
</dbReference>
<dbReference type="GO" id="GO:0005267">
    <property type="term" value="F:potassium channel activity"/>
    <property type="evidence" value="ECO:0000318"/>
    <property type="project" value="GO_Central"/>
</dbReference>
<evidence type="ECO:0000256" key="10">
    <source>
        <dbReference type="ARBA" id="ARBA00023065"/>
    </source>
</evidence>
<keyword evidence="4 15" id="KW-0812">Transmembrane</keyword>
<dbReference type="GO" id="GO:0016020">
    <property type="term" value="C:membrane"/>
    <property type="evidence" value="ECO:0000318"/>
    <property type="project" value="GO_Central"/>
</dbReference>
<dbReference type="Gramene" id="Pp3c27_7700V3.1">
    <property type="protein sequence ID" value="Pp3c27_7700V3.1"/>
    <property type="gene ID" value="Pp3c27_7700"/>
</dbReference>
<evidence type="ECO:0000256" key="8">
    <source>
        <dbReference type="ARBA" id="ARBA00022958"/>
    </source>
</evidence>
<dbReference type="Gene3D" id="1.20.120.350">
    <property type="entry name" value="Voltage-gated potassium channels. Chain C"/>
    <property type="match status" value="1"/>
</dbReference>
<sequence length="1055" mass="118469">MATLFALLNSRNRSKRIEASKPVLETYHESFLYGKVDLTVRVRGAIRSGWIGFIWHLLEFFLATASGVLYVYSTYKDYTKYNWASVAQNYISLFFAIDYALRVYSESARWCYVFSLRGLIDILSAVPVVYFIRSVETNGRFLRLLQFLRIVRIISLVNKIGVFGSTILQQVLVLITSTFGAVFLIAGLIHYVEYHGAPQSRQAECPEEGCINFWDAFYFVIVTISTVGYGDITPETALGRLVAILTIIGALVILPIQIGRITFLASRRPYGGSFDSKKILESRFLVITGSFTFQELQEYLAEFYNPTHCEDLEIYPLRVNILAPFSPSFELKQLLSLYNGLVEFIEGSPIRQSDLARVCAERASAIFLLAKNDAKDRGVEDAAQIVKALAIQRYCNDHVRIIVEVLEPATQASAVWDLTDNRGIEVICPIKFHYRMIARSCFVKGLYTLITNMFTSEIKMKTLPRNSFLSEYFSSFDNEVYPLIFPKACHGMLYEEVVEFIFENFNAVLFALDVNVIDPEKEQPARKVFLHPKGRVIIADDVGLLLCPDLGTVFDVSGFDDKKSKGKKWIPRKKRNFSSVQLQNYRTGPVVDEVEQSRATDPISYTAVDSESLESRMKTEIFSWYESDESRHGSSHGRKHGNDGSRQGTNRGSKHGNGGRHGTDRESKHAIEDSIEAGYGSKFSNGTRDVSRRHDSVSLSDSDSEDEGLYPRGVSLEKATDLLLAWPPIGPNQVQPHASVLERRQDVILENLQARTVGVVSLNAPHILVCCQNDWPQEMFYLVKELRKPDMPKPPIVILYPDRPSAIEWGKVGIFEDVFFCKGSPMYELDLMRGGVLHAERVVILGCHDTLVDLSVKGVEDLAHRRVPSAQRSDVDNIVIAANVDRLVGVDAGVMIIDMQHTFALHYLRPKFEVQKEHVKKVDYRRNPEALVHFGPPFMEGKAVSPALMGFLLRSSFYNKNTLSIVEQLIGGGHTLREGTMGNKTLRILNLVPVAQHSVGKPYGDLFVSLLHDKGALALGLYRAPGTLGAPAGYVFTNPPKHCLVSEGDQVYIIV</sequence>
<feature type="domain" description="RCK N-terminal" evidence="18">
    <location>
        <begin position="283"/>
        <end position="402"/>
    </location>
</feature>
<evidence type="ECO:0000259" key="18">
    <source>
        <dbReference type="Pfam" id="PF22614"/>
    </source>
</evidence>
<dbReference type="PANTHER" id="PTHR10027:SF39">
    <property type="entry name" value="CALCIUM-ACTIVATED POTASSIUM CHANNEL BK ALPHA SUBUNIT DOMAIN-CONTAINING PROTEIN"/>
    <property type="match status" value="1"/>
</dbReference>